<name>A0A2P5AH41_PARAD</name>
<evidence type="ECO:0000313" key="2">
    <source>
        <dbReference type="Proteomes" id="UP000237105"/>
    </source>
</evidence>
<dbReference type="Proteomes" id="UP000237105">
    <property type="component" value="Unassembled WGS sequence"/>
</dbReference>
<dbReference type="EMBL" id="JXTB01000593">
    <property type="protein sequence ID" value="PON35856.1"/>
    <property type="molecule type" value="Genomic_DNA"/>
</dbReference>
<feature type="non-terminal residue" evidence="1">
    <location>
        <position position="1"/>
    </location>
</feature>
<keyword evidence="2" id="KW-1185">Reference proteome</keyword>
<reference evidence="2" key="1">
    <citation type="submission" date="2016-06" db="EMBL/GenBank/DDBJ databases">
        <title>Parallel loss of symbiosis genes in relatives of nitrogen-fixing non-legume Parasponia.</title>
        <authorList>
            <person name="Van Velzen R."/>
            <person name="Holmer R."/>
            <person name="Bu F."/>
            <person name="Rutten L."/>
            <person name="Van Zeijl A."/>
            <person name="Liu W."/>
            <person name="Santuari L."/>
            <person name="Cao Q."/>
            <person name="Sharma T."/>
            <person name="Shen D."/>
            <person name="Roswanjaya Y."/>
            <person name="Wardhani T."/>
            <person name="Kalhor M.S."/>
            <person name="Jansen J."/>
            <person name="Van den Hoogen J."/>
            <person name="Gungor B."/>
            <person name="Hartog M."/>
            <person name="Hontelez J."/>
            <person name="Verver J."/>
            <person name="Yang W.-C."/>
            <person name="Schijlen E."/>
            <person name="Repin R."/>
            <person name="Schilthuizen M."/>
            <person name="Schranz E."/>
            <person name="Heidstra R."/>
            <person name="Miyata K."/>
            <person name="Fedorova E."/>
            <person name="Kohlen W."/>
            <person name="Bisseling T."/>
            <person name="Smit S."/>
            <person name="Geurts R."/>
        </authorList>
    </citation>
    <scope>NUCLEOTIDE SEQUENCE [LARGE SCALE GENOMIC DNA]</scope>
    <source>
        <strain evidence="2">cv. WU1-14</strain>
    </source>
</reference>
<comment type="caution">
    <text evidence="1">The sequence shown here is derived from an EMBL/GenBank/DDBJ whole genome shotgun (WGS) entry which is preliminary data.</text>
</comment>
<sequence length="71" mass="7656">APLLTNNEARARSNTHLLVNPARTRRFLARGKDSCSYGGDTHLDSSPAKFEPGDTALSAMLVTSSRLCPKL</sequence>
<gene>
    <name evidence="1" type="ORF">PanWU01x14_333020</name>
</gene>
<evidence type="ECO:0000313" key="1">
    <source>
        <dbReference type="EMBL" id="PON35856.1"/>
    </source>
</evidence>
<protein>
    <submittedName>
        <fullName evidence="1">Uncharacterized protein</fullName>
    </submittedName>
</protein>
<organism evidence="1 2">
    <name type="scientific">Parasponia andersonii</name>
    <name type="common">Sponia andersonii</name>
    <dbReference type="NCBI Taxonomy" id="3476"/>
    <lineage>
        <taxon>Eukaryota</taxon>
        <taxon>Viridiplantae</taxon>
        <taxon>Streptophyta</taxon>
        <taxon>Embryophyta</taxon>
        <taxon>Tracheophyta</taxon>
        <taxon>Spermatophyta</taxon>
        <taxon>Magnoliopsida</taxon>
        <taxon>eudicotyledons</taxon>
        <taxon>Gunneridae</taxon>
        <taxon>Pentapetalae</taxon>
        <taxon>rosids</taxon>
        <taxon>fabids</taxon>
        <taxon>Rosales</taxon>
        <taxon>Cannabaceae</taxon>
        <taxon>Parasponia</taxon>
    </lineage>
</organism>
<accession>A0A2P5AH41</accession>
<proteinExistence type="predicted"/>
<dbReference type="AlphaFoldDB" id="A0A2P5AH41"/>